<dbReference type="Gene3D" id="1.20.58.360">
    <property type="entry name" value="Shigella T3SS effector IpaH defines"/>
    <property type="match status" value="1"/>
</dbReference>
<comment type="PTM">
    <text evidence="6">Ubiquitinated in the presence of host E1 ubiquitin-activating enzyme, E2 ubiquitin-conjugating enzyme and ubiquitin.</text>
</comment>
<dbReference type="GO" id="GO:0005737">
    <property type="term" value="C:cytoplasm"/>
    <property type="evidence" value="ECO:0007669"/>
    <property type="project" value="TreeGrafter"/>
</dbReference>
<evidence type="ECO:0000259" key="8">
    <source>
        <dbReference type="PROSITE" id="PS52053"/>
    </source>
</evidence>
<dbReference type="EC" id="2.3.2.27" evidence="2"/>
<dbReference type="InterPro" id="IPR001611">
    <property type="entry name" value="Leu-rich_rpt"/>
</dbReference>
<evidence type="ECO:0000313" key="10">
    <source>
        <dbReference type="Proteomes" id="UP000546173"/>
    </source>
</evidence>
<dbReference type="RefSeq" id="WP_185793468.1">
    <property type="nucleotide sequence ID" value="NZ_JACMYH010000001.1"/>
</dbReference>
<organism evidence="9 10">
    <name type="scientific">Pseudomonas baltica</name>
    <dbReference type="NCBI Taxonomy" id="2762576"/>
    <lineage>
        <taxon>Bacteria</taxon>
        <taxon>Pseudomonadati</taxon>
        <taxon>Pseudomonadota</taxon>
        <taxon>Gammaproteobacteria</taxon>
        <taxon>Pseudomonadales</taxon>
        <taxon>Pseudomonadaceae</taxon>
        <taxon>Pseudomonas</taxon>
    </lineage>
</organism>
<keyword evidence="7" id="KW-0175">Coiled coil</keyword>
<evidence type="ECO:0000256" key="3">
    <source>
        <dbReference type="ARBA" id="ARBA00022614"/>
    </source>
</evidence>
<keyword evidence="6" id="KW-0808">Transferase</keyword>
<dbReference type="InterPro" id="IPR003591">
    <property type="entry name" value="Leu-rich_rpt_typical-subtyp"/>
</dbReference>
<keyword evidence="6" id="KW-0964">Secreted</keyword>
<dbReference type="InterPro" id="IPR046673">
    <property type="entry name" value="ToxA_N"/>
</dbReference>
<dbReference type="PANTHER" id="PTHR48051">
    <property type="match status" value="1"/>
</dbReference>
<comment type="catalytic activity">
    <reaction evidence="1">
        <text>S-ubiquitinyl-[E2 ubiquitin-conjugating enzyme]-L-cysteine + [acceptor protein]-L-lysine = [E2 ubiquitin-conjugating enzyme]-L-cysteine + N(6)-ubiquitinyl-[acceptor protein]-L-lysine.</text>
        <dbReference type="EC" id="2.3.2.27"/>
    </reaction>
</comment>
<dbReference type="SUPFAM" id="SSF52058">
    <property type="entry name" value="L domain-like"/>
    <property type="match status" value="1"/>
</dbReference>
<dbReference type="Proteomes" id="UP000546173">
    <property type="component" value="Unassembled WGS sequence"/>
</dbReference>
<feature type="domain" description="NEL" evidence="8">
    <location>
        <begin position="1298"/>
        <end position="1668"/>
    </location>
</feature>
<dbReference type="SMART" id="SM00369">
    <property type="entry name" value="LRR_TYP"/>
    <property type="match status" value="4"/>
</dbReference>
<evidence type="ECO:0000256" key="2">
    <source>
        <dbReference type="ARBA" id="ARBA00012483"/>
    </source>
</evidence>
<keyword evidence="6" id="KW-1035">Host cytoplasm</keyword>
<dbReference type="Pfam" id="PF20178">
    <property type="entry name" value="ToxA_N"/>
    <property type="match status" value="1"/>
</dbReference>
<evidence type="ECO:0000256" key="1">
    <source>
        <dbReference type="ARBA" id="ARBA00000900"/>
    </source>
</evidence>
<keyword evidence="5" id="KW-0843">Virulence</keyword>
<dbReference type="Gene3D" id="3.80.10.10">
    <property type="entry name" value="Ribonuclease Inhibitor"/>
    <property type="match status" value="2"/>
</dbReference>
<keyword evidence="4" id="KW-0677">Repeat</keyword>
<dbReference type="PROSITE" id="PS51450">
    <property type="entry name" value="LRR"/>
    <property type="match status" value="1"/>
</dbReference>
<gene>
    <name evidence="9" type="ORF">H7993_03625</name>
</gene>
<comment type="similarity">
    <text evidence="6">Belongs to the LRR-containing bacterial E3 ligase family.</text>
</comment>
<evidence type="ECO:0000256" key="6">
    <source>
        <dbReference type="PROSITE-ProRule" id="PRU01398"/>
    </source>
</evidence>
<protein>
    <recommendedName>
        <fullName evidence="2">RING-type E3 ubiquitin transferase</fullName>
        <ecNumber evidence="2">2.3.2.27</ecNumber>
    </recommendedName>
</protein>
<dbReference type="PANTHER" id="PTHR48051:SF1">
    <property type="entry name" value="RAS SUPPRESSOR PROTEIN 1"/>
    <property type="match status" value="1"/>
</dbReference>
<dbReference type="GO" id="GO:0016567">
    <property type="term" value="P:protein ubiquitination"/>
    <property type="evidence" value="ECO:0007669"/>
    <property type="project" value="InterPro"/>
</dbReference>
<dbReference type="Pfam" id="PF14496">
    <property type="entry name" value="NEL"/>
    <property type="match status" value="1"/>
</dbReference>
<dbReference type="InterPro" id="IPR050216">
    <property type="entry name" value="LRR_domain-containing"/>
</dbReference>
<feature type="active site" description="Glycyl thioester intermediate" evidence="6">
    <location>
        <position position="1409"/>
    </location>
</feature>
<comment type="caution">
    <text evidence="9">The sequence shown here is derived from an EMBL/GenBank/DDBJ whole genome shotgun (WGS) entry which is preliminary data.</text>
</comment>
<dbReference type="InterPro" id="IPR032675">
    <property type="entry name" value="LRR_dom_sf"/>
</dbReference>
<dbReference type="EMBL" id="JACMYH010000001">
    <property type="protein sequence ID" value="MBC2677472.1"/>
    <property type="molecule type" value="Genomic_DNA"/>
</dbReference>
<feature type="coiled-coil region" evidence="7">
    <location>
        <begin position="957"/>
        <end position="984"/>
    </location>
</feature>
<evidence type="ECO:0000256" key="5">
    <source>
        <dbReference type="ARBA" id="ARBA00023026"/>
    </source>
</evidence>
<reference evidence="9 10" key="1">
    <citation type="submission" date="2020-08" db="EMBL/GenBank/DDBJ databases">
        <title>Pseudomonas sp. nov.</title>
        <authorList>
            <person name="Gieschler S."/>
            <person name="Fiedler G."/>
            <person name="Brinks E."/>
            <person name="Boehnlein C."/>
            <person name="Franz C.M.A.P."/>
            <person name="Kabisch J."/>
        </authorList>
    </citation>
    <scope>NUCLEOTIDE SEQUENCE [LARGE SCALE GENOMIC DNA]</scope>
    <source>
        <strain evidence="9 10">MBT-2</strain>
    </source>
</reference>
<keyword evidence="6" id="KW-0833">Ubl conjugation pathway</keyword>
<dbReference type="PROSITE" id="PS52053">
    <property type="entry name" value="NEL"/>
    <property type="match status" value="1"/>
</dbReference>
<keyword evidence="6" id="KW-0832">Ubl conjugation</keyword>
<keyword evidence="10" id="KW-1185">Reference proteome</keyword>
<proteinExistence type="inferred from homology"/>
<name>A0A7X1G2W3_9PSED</name>
<sequence>MSSTEIPLPGRHDAFIRERTPAWAAAIGTTQMNQLQQALVSEQFSSNGPLPWFTRASSEHRDALISAQAERQRCRSKLSLALAGFRSVVAFAEPILAEAMRMRFGATLNVHATDFIRIQTREHLLGLDNDHVPQAEPLIMAALGNFVAAPDFHPRTTLAPSGSVKKSGPFPLGPFTSRFEYRIDNPLPIDPGRFATLVRQLDLGRLYQAHLSEVFEATATRAQVAAAVNATRRAQLRVLAHVARMKGDIDEQGFKVVESVVAGRVERWGTGTLQFSRLSLLGSALHDVLVIGPARGVGQATAPMPCLVWMPGDARAPLKQYASTAEFIQALAVELLKPDSVGRLLARVAQTERAEFQARLQRRLWRTEDGDNGRKIAVVNARPKLDIVEVSVRGELFAHLHERHVAWLKAEARCLAVPTDRIDADQRQARWSGWLEEGVSLLNLAALCIPALGEVMVPVIAQQLVGEVYHGIEAWEDGRTDEAFGHFKGIVGNLALAVVAHGVAADFGTTYGADGVVDEMQQVRLADGRQRLLHPDLQDYRAVDLPVASEGDDQGVYRHLGKTFIRLDDHFFEVQLTADQARGHVIHPTGSTAYRPSVRHNGAGAWQHSLEQPLQWRGAGLMRRFGPMTERIGDDDLLTLAEIHGVPLDRLRRLHVDQEPLPAALHEGVIRYQAHQDLAARMGPSGQGMLDEQGKQLLASLIERQQPAASREAGILRRDFPGLPVRIANEIGASVSAAERTRIREAGRLPLRVAEQARARLAQWRSSQACSALIFDTGGSADRDKVVIGLLPSLPGWTGRVRLELRDGGQAGDVTAAAGVGVDTELKYIVASEGRYRAYDQRDQELGGWMDLYSAICRALPDAERSALDLNPSAGEALRQRLSGLVRADRSRVSRLLGQRQVQPWFKSPERHSQGIGYALSGRGQPGWRQNRRLRHLYPGLSQASLQVLRESMVRPDESFEMALQRLEQEFQVLRRELKDWRRRAPVDVNRDNAARDIISAWRRETTILDLGGQRLGDLPLLVADLSHVRHLRMSAMGLQGDPSFFLSVFPNLFSLNLSNNRLTAIPGQVRSMARLMTLDFDENLLAPAPQMFDALISHPTQTALRYLSLRRSFAIRLAEGSIVDNPLPAEALQALGQIPHLRELDLSSNALTLDDAACTALGQLRELETLRLQRNHIRLSEARRTALAGLSGLQTLDLNGNPLLLPPTLDRLLSLRYLGLSGTGIGTWPPGLTQVFNRVPQVIRIANLSGNEIVRVPVLENSAMAQINLNLVNHGRPVLNLDNNPLSEPSYQRLGRAGVFPRRRWMGGAGAAGRPVVDQRWLEGCEAGLAQRIAADRSSEGAAAFYRVMDQVSRTAGYARHSLAYKQRMWAIMEALVPPVQGGAGDGLGVVDLRQQLFDQATLAENTCGDGISVVIDAFETRVLAWQAASSAIDGGAAMFKPLLALSRQLYKAALVDEYAVGITQARLKRREALLAGDPAPALLPFDEITEAELQAAVPDEVEIRLRLCGLAQSRLGLRAQPEMLYTEQIASATVEHVVRAVLERATDSGLTDWLVDQPFWQLYLRKVYPERMSALADFWAEVINHFEEALDANAAFTTEVSGLPPLLEQLKTLAPDVVWQGEQGEAAKVVLTEQATLDLYGAIDQARRKALDALHRALTRAALVGS</sequence>
<dbReference type="GO" id="GO:0005576">
    <property type="term" value="C:extracellular region"/>
    <property type="evidence" value="ECO:0007669"/>
    <property type="project" value="UniProtKB-UniRule"/>
</dbReference>
<evidence type="ECO:0000256" key="7">
    <source>
        <dbReference type="SAM" id="Coils"/>
    </source>
</evidence>
<evidence type="ECO:0000313" key="9">
    <source>
        <dbReference type="EMBL" id="MBC2677472.1"/>
    </source>
</evidence>
<dbReference type="GO" id="GO:0061630">
    <property type="term" value="F:ubiquitin protein ligase activity"/>
    <property type="evidence" value="ECO:0007669"/>
    <property type="project" value="UniProtKB-EC"/>
</dbReference>
<evidence type="ECO:0000256" key="4">
    <source>
        <dbReference type="ARBA" id="ARBA00022737"/>
    </source>
</evidence>
<keyword evidence="3" id="KW-0433">Leucine-rich repeat</keyword>
<accession>A0A7X1G2W3</accession>
<dbReference type="InterPro" id="IPR029487">
    <property type="entry name" value="NEL_dom"/>
</dbReference>